<protein>
    <recommendedName>
        <fullName evidence="1">Nucleotidyl transferase domain-containing protein</fullName>
    </recommendedName>
</protein>
<gene>
    <name evidence="2" type="ORF">GCM10011376_07800</name>
</gene>
<dbReference type="EMBL" id="BNAD01000001">
    <property type="protein sequence ID" value="GHE16158.1"/>
    <property type="molecule type" value="Genomic_DNA"/>
</dbReference>
<sequence length="356" mass="38623">MTDTSDEPIAVILAGGQGSRLWPISRDRAPKQFQPVVRDRPLLTGTIERLSAIVDPSRIHVSTRARFADAARANLGPVPADNLILEEDPAGPATAFALSVATLSHRYGNAPALIAPSDHLINEEEAFNTASRDMLDQLAQSPESMVVLGAEPTRYDPSLGYIHTKGGDGAVEVIESFHEKPDLETVEELGESGSLYWNTACYGVRVGRACDAYRTALPLIFDSIERFARGGGTSEQGYRGATIGGHEIYPLMWAGMECLVVPRRLGWTDVGTWTRLERVLHDQRVTSIGPALQLDAEDTLVASMDGRPVVTLGARGLIIVTHEDAVYVLDKEKALDTGTLDRLRSLLAASTREDLL</sequence>
<evidence type="ECO:0000313" key="2">
    <source>
        <dbReference type="EMBL" id="GHE16158.1"/>
    </source>
</evidence>
<dbReference type="PANTHER" id="PTHR46390:SF1">
    <property type="entry name" value="MANNOSE-1-PHOSPHATE GUANYLYLTRANSFERASE"/>
    <property type="match status" value="1"/>
</dbReference>
<dbReference type="Proteomes" id="UP000597341">
    <property type="component" value="Unassembled WGS sequence"/>
</dbReference>
<dbReference type="SUPFAM" id="SSF159283">
    <property type="entry name" value="Guanosine diphospho-D-mannose pyrophosphorylase/mannose-6-phosphate isomerase linker domain"/>
    <property type="match status" value="1"/>
</dbReference>
<dbReference type="SUPFAM" id="SSF53448">
    <property type="entry name" value="Nucleotide-diphospho-sugar transferases"/>
    <property type="match status" value="1"/>
</dbReference>
<dbReference type="PANTHER" id="PTHR46390">
    <property type="entry name" value="MANNOSE-1-PHOSPHATE GUANYLYLTRANSFERASE"/>
    <property type="match status" value="1"/>
</dbReference>
<accession>A0ABQ3HJX0</accession>
<evidence type="ECO:0000313" key="3">
    <source>
        <dbReference type="Proteomes" id="UP000597341"/>
    </source>
</evidence>
<dbReference type="Gene3D" id="3.90.550.10">
    <property type="entry name" value="Spore Coat Polysaccharide Biosynthesis Protein SpsA, Chain A"/>
    <property type="match status" value="1"/>
</dbReference>
<comment type="caution">
    <text evidence="2">The sequence shown here is derived from an EMBL/GenBank/DDBJ whole genome shotgun (WGS) entry which is preliminary data.</text>
</comment>
<name>A0ABQ3HJX0_9ACTN</name>
<proteinExistence type="predicted"/>
<dbReference type="InterPro" id="IPR005835">
    <property type="entry name" value="NTP_transferase_dom"/>
</dbReference>
<dbReference type="Pfam" id="PF00483">
    <property type="entry name" value="NTP_transferase"/>
    <property type="match status" value="1"/>
</dbReference>
<keyword evidence="3" id="KW-1185">Reference proteome</keyword>
<dbReference type="InterPro" id="IPR029044">
    <property type="entry name" value="Nucleotide-diphossugar_trans"/>
</dbReference>
<evidence type="ECO:0000259" key="1">
    <source>
        <dbReference type="Pfam" id="PF00483"/>
    </source>
</evidence>
<dbReference type="RefSeq" id="WP_191278006.1">
    <property type="nucleotide sequence ID" value="NZ_BNAD01000001.1"/>
</dbReference>
<reference evidence="3" key="1">
    <citation type="journal article" date="2019" name="Int. J. Syst. Evol. Microbiol.">
        <title>The Global Catalogue of Microorganisms (GCM) 10K type strain sequencing project: providing services to taxonomists for standard genome sequencing and annotation.</title>
        <authorList>
            <consortium name="The Broad Institute Genomics Platform"/>
            <consortium name="The Broad Institute Genome Sequencing Center for Infectious Disease"/>
            <person name="Wu L."/>
            <person name="Ma J."/>
        </authorList>
    </citation>
    <scope>NUCLEOTIDE SEQUENCE [LARGE SCALE GENOMIC DNA]</scope>
    <source>
        <strain evidence="3">CGMCC 1.12791</strain>
    </source>
</reference>
<organism evidence="2 3">
    <name type="scientific">Nocardioides flavus</name>
    <name type="common">ex Wang et al. 2016</name>
    <dbReference type="NCBI Taxonomy" id="2058780"/>
    <lineage>
        <taxon>Bacteria</taxon>
        <taxon>Bacillati</taxon>
        <taxon>Actinomycetota</taxon>
        <taxon>Actinomycetes</taxon>
        <taxon>Propionibacteriales</taxon>
        <taxon>Nocardioidaceae</taxon>
        <taxon>Nocardioides</taxon>
    </lineage>
</organism>
<feature type="domain" description="Nucleotidyl transferase" evidence="1">
    <location>
        <begin position="10"/>
        <end position="279"/>
    </location>
</feature>
<dbReference type="InterPro" id="IPR051161">
    <property type="entry name" value="Mannose-6P_isomerase_type2"/>
</dbReference>